<dbReference type="AlphaFoldDB" id="A0A9X8ME60"/>
<dbReference type="InterPro" id="IPR032466">
    <property type="entry name" value="Metal_Hydrolase"/>
</dbReference>
<dbReference type="InterPro" id="IPR006680">
    <property type="entry name" value="Amidohydro-rel"/>
</dbReference>
<sequence length="305" mass="34153">MASPALQTFAQVGETLAIYRGPVLDAHIHLFDPQRPEGVPWPEKSDSIYRRTLPEDYYGQAAPLGIVGAIAVEASPWRQDNEWLLETVRQHTGMVGFVGNLVPGDEHFAADLDRLASEPLFLGFRYGNLWERDLAKDLHKPGFIEGLRLLAQSGRALDSANPTPSLIAALLKVSDAVPDLRIVADHLPNAQVLPAEQEAYWRNLETLGTRPTVFMKLSEVPQRIKGAISLDVSYYQDYLDRLWSLFGEDRILFGSDWPNSDHLVSLAKTVGLTGAYMATKAPAAQEKVFYLNSRQAYRWSPRQRQ</sequence>
<accession>A0A9X8ME60</accession>
<protein>
    <submittedName>
        <fullName evidence="3">L-fuconolactonase</fullName>
    </submittedName>
</protein>
<dbReference type="Pfam" id="PF04909">
    <property type="entry name" value="Amidohydro_2"/>
    <property type="match status" value="1"/>
</dbReference>
<name>A0A9X8ME60_9PSED</name>
<comment type="similarity">
    <text evidence="1">Belongs to the metallo-dependent hydrolases superfamily.</text>
</comment>
<evidence type="ECO:0000313" key="3">
    <source>
        <dbReference type="EMBL" id="SEQ83858.1"/>
    </source>
</evidence>
<dbReference type="Gene3D" id="3.20.20.140">
    <property type="entry name" value="Metal-dependent hydrolases"/>
    <property type="match status" value="1"/>
</dbReference>
<organism evidence="3 4">
    <name type="scientific">Pseudomonas lutea</name>
    <dbReference type="NCBI Taxonomy" id="243924"/>
    <lineage>
        <taxon>Bacteria</taxon>
        <taxon>Pseudomonadati</taxon>
        <taxon>Pseudomonadota</taxon>
        <taxon>Gammaproteobacteria</taxon>
        <taxon>Pseudomonadales</taxon>
        <taxon>Pseudomonadaceae</taxon>
        <taxon>Pseudomonas</taxon>
    </lineage>
</organism>
<dbReference type="EMBL" id="FOEV01000009">
    <property type="protein sequence ID" value="SEQ83858.1"/>
    <property type="molecule type" value="Genomic_DNA"/>
</dbReference>
<proteinExistence type="inferred from homology"/>
<dbReference type="InterPro" id="IPR052350">
    <property type="entry name" value="Metallo-dep_Lactonases"/>
</dbReference>
<dbReference type="RefSeq" id="WP_216822614.1">
    <property type="nucleotide sequence ID" value="NZ_FOEV01000009.1"/>
</dbReference>
<evidence type="ECO:0000256" key="1">
    <source>
        <dbReference type="ARBA" id="ARBA00038310"/>
    </source>
</evidence>
<dbReference type="PANTHER" id="PTHR43569:SF2">
    <property type="entry name" value="AMIDOHYDROLASE-RELATED DOMAIN-CONTAINING PROTEIN"/>
    <property type="match status" value="1"/>
</dbReference>
<reference evidence="3 4" key="1">
    <citation type="submission" date="2016-10" db="EMBL/GenBank/DDBJ databases">
        <authorList>
            <person name="Varghese N."/>
            <person name="Submissions S."/>
        </authorList>
    </citation>
    <scope>NUCLEOTIDE SEQUENCE [LARGE SCALE GENOMIC DNA]</scope>
    <source>
        <strain evidence="3 4">LMG 21974</strain>
    </source>
</reference>
<dbReference type="SUPFAM" id="SSF51556">
    <property type="entry name" value="Metallo-dependent hydrolases"/>
    <property type="match status" value="1"/>
</dbReference>
<gene>
    <name evidence="3" type="ORF">SAMN05216409_10968</name>
</gene>
<dbReference type="PANTHER" id="PTHR43569">
    <property type="entry name" value="AMIDOHYDROLASE"/>
    <property type="match status" value="1"/>
</dbReference>
<dbReference type="Proteomes" id="UP000183210">
    <property type="component" value="Unassembled WGS sequence"/>
</dbReference>
<feature type="domain" description="Amidohydrolase-related" evidence="2">
    <location>
        <begin position="25"/>
        <end position="298"/>
    </location>
</feature>
<dbReference type="GeneID" id="300268928"/>
<evidence type="ECO:0000259" key="2">
    <source>
        <dbReference type="Pfam" id="PF04909"/>
    </source>
</evidence>
<dbReference type="GO" id="GO:0016787">
    <property type="term" value="F:hydrolase activity"/>
    <property type="evidence" value="ECO:0007669"/>
    <property type="project" value="InterPro"/>
</dbReference>
<evidence type="ECO:0000313" key="4">
    <source>
        <dbReference type="Proteomes" id="UP000183210"/>
    </source>
</evidence>
<comment type="caution">
    <text evidence="3">The sequence shown here is derived from an EMBL/GenBank/DDBJ whole genome shotgun (WGS) entry which is preliminary data.</text>
</comment>